<reference evidence="7 8" key="1">
    <citation type="submission" date="2022-10" db="EMBL/GenBank/DDBJ databases">
        <title>Comparative genomic analysis of Cohnella hashimotonis sp. nov., isolated from the International Space Station.</title>
        <authorList>
            <person name="Simpson A."/>
            <person name="Venkateswaran K."/>
        </authorList>
    </citation>
    <scope>NUCLEOTIDE SEQUENCE [LARGE SCALE GENOMIC DNA]</scope>
    <source>
        <strain evidence="7 8">DSM 18997</strain>
    </source>
</reference>
<evidence type="ECO:0000256" key="5">
    <source>
        <dbReference type="SAM" id="SignalP"/>
    </source>
</evidence>
<feature type="compositionally biased region" description="Low complexity" evidence="3">
    <location>
        <begin position="57"/>
        <end position="91"/>
    </location>
</feature>
<dbReference type="GO" id="GO:0008237">
    <property type="term" value="F:metallopeptidase activity"/>
    <property type="evidence" value="ECO:0007669"/>
    <property type="project" value="InterPro"/>
</dbReference>
<feature type="active site" description="Proton acceptor" evidence="1">
    <location>
        <position position="439"/>
    </location>
</feature>
<feature type="transmembrane region" description="Helical" evidence="4">
    <location>
        <begin position="915"/>
        <end position="940"/>
    </location>
</feature>
<dbReference type="InterPro" id="IPR027268">
    <property type="entry name" value="Peptidase_M4/M1_CTD_sf"/>
</dbReference>
<feature type="chain" id="PRO_5040885326" evidence="5">
    <location>
        <begin position="30"/>
        <end position="976"/>
    </location>
</feature>
<feature type="region of interest" description="Disordered" evidence="3">
    <location>
        <begin position="583"/>
        <end position="615"/>
    </location>
</feature>
<feature type="active site" description="Proton donor" evidence="1">
    <location>
        <position position="513"/>
    </location>
</feature>
<name>A0A9X4QQM6_9BACL</name>
<proteinExistence type="predicted"/>
<evidence type="ECO:0000256" key="2">
    <source>
        <dbReference type="PIRSR" id="PIRSR634015-3"/>
    </source>
</evidence>
<keyword evidence="2" id="KW-0862">Zinc</keyword>
<dbReference type="EMBL" id="JAPDHZ010000008">
    <property type="protein sequence ID" value="MDG0794751.1"/>
    <property type="molecule type" value="Genomic_DNA"/>
</dbReference>
<dbReference type="Gene3D" id="1.10.390.10">
    <property type="entry name" value="Neutral Protease Domain 2"/>
    <property type="match status" value="1"/>
</dbReference>
<feature type="domain" description="Peptidase M1 membrane alanine aminopeptidase" evidence="6">
    <location>
        <begin position="388"/>
        <end position="572"/>
    </location>
</feature>
<dbReference type="PANTHER" id="PTHR45726:SF3">
    <property type="entry name" value="LEUKOTRIENE A-4 HYDROLASE"/>
    <property type="match status" value="1"/>
</dbReference>
<feature type="region of interest" description="Disordered" evidence="3">
    <location>
        <begin position="653"/>
        <end position="704"/>
    </location>
</feature>
<feature type="region of interest" description="Disordered" evidence="3">
    <location>
        <begin position="48"/>
        <end position="100"/>
    </location>
</feature>
<keyword evidence="8" id="KW-1185">Reference proteome</keyword>
<evidence type="ECO:0000256" key="1">
    <source>
        <dbReference type="PIRSR" id="PIRSR634015-1"/>
    </source>
</evidence>
<keyword evidence="4" id="KW-1133">Transmembrane helix</keyword>
<dbReference type="InterPro" id="IPR014782">
    <property type="entry name" value="Peptidase_M1_dom"/>
</dbReference>
<feature type="compositionally biased region" description="Low complexity" evidence="3">
    <location>
        <begin position="746"/>
        <end position="764"/>
    </location>
</feature>
<evidence type="ECO:0000259" key="6">
    <source>
        <dbReference type="Pfam" id="PF01433"/>
    </source>
</evidence>
<feature type="binding site" evidence="2">
    <location>
        <position position="461"/>
    </location>
    <ligand>
        <name>Zn(2+)</name>
        <dbReference type="ChEBI" id="CHEBI:29105"/>
        <note>catalytic</note>
    </ligand>
</feature>
<dbReference type="SUPFAM" id="SSF55486">
    <property type="entry name" value="Metalloproteases ('zincins'), catalytic domain"/>
    <property type="match status" value="1"/>
</dbReference>
<organism evidence="7 8">
    <name type="scientific">Cohnella ginsengisoli</name>
    <dbReference type="NCBI Taxonomy" id="425004"/>
    <lineage>
        <taxon>Bacteria</taxon>
        <taxon>Bacillati</taxon>
        <taxon>Bacillota</taxon>
        <taxon>Bacilli</taxon>
        <taxon>Bacillales</taxon>
        <taxon>Paenibacillaceae</taxon>
        <taxon>Cohnella</taxon>
    </lineage>
</organism>
<accession>A0A9X4QQM6</accession>
<keyword evidence="4" id="KW-0812">Transmembrane</keyword>
<dbReference type="CDD" id="cd09604">
    <property type="entry name" value="M1_APN_like"/>
    <property type="match status" value="1"/>
</dbReference>
<dbReference type="AlphaFoldDB" id="A0A9X4QQM6"/>
<protein>
    <submittedName>
        <fullName evidence="7">M1 family metallopeptidase</fullName>
    </submittedName>
</protein>
<feature type="signal peptide" evidence="5">
    <location>
        <begin position="1"/>
        <end position="29"/>
    </location>
</feature>
<dbReference type="InterPro" id="IPR034015">
    <property type="entry name" value="M1_LTA4H"/>
</dbReference>
<dbReference type="GO" id="GO:0008270">
    <property type="term" value="F:zinc ion binding"/>
    <property type="evidence" value="ECO:0007669"/>
    <property type="project" value="InterPro"/>
</dbReference>
<keyword evidence="4" id="KW-0472">Membrane</keyword>
<dbReference type="RefSeq" id="WP_277568480.1">
    <property type="nucleotide sequence ID" value="NZ_JAPDHZ010000008.1"/>
</dbReference>
<sequence>MPQRPIYRIAALAVSAAVLLGSASFGFDAAWQSQFTLPAYAAQDPLNAASRESGDSAGAPAANPEADPAAAAPAGAGASDGQHSATAAPQSQPSPIPAPQQSVALSNRIVDYDISVKLLDGGQLEGAETLTWKNPGRKPVTDLYLHLYPNAFAPGSTFLNESNGQLRGVKMTPGKDGAMALTELTTEDGETLLPRLRYVQPDDGNAKDRTLVSFRLPKAVAPGQSVTVRMKFAVKLPQVFARMGQAGDFVMAGQWFPKVAAYETNGVRGRASEGWDLHQYHGNSEFYSDFGVYGVKIDVPEDRIVAATGFQYKQPVVKDGRKTYQFYAEDVHDFSWSASPDFVTSEDSFSSAGVPGVRIKLYLDPLHAKQQERYMHAAKSALAKLGEWYGDYPYTTLSVIIPPADAEGAGGMEYPTLVTGAAAKNDNPGYELERTLVHEIAHQYWYGIVASNEFEEAWLDEAFTSYSEDKLMAAIYGVSARTPIESLYMTNPMPLKLDAWDYGGSDAYAENVYIRGKLVLKAIESKTGEKTMSKIMRTYFQKYRFKHPDSQSFQRVVEAVTKDDWKDFFQSYVYRGGIGRLRGRIHPHGAGRRGRLSVHRPAHEDPGQPASRDGAVRLQGRQDRPQNLGRHPEPHTDPPAVGVAAVVRGCRSDARHRARPQPLRQFTEGRSARARTDQARRDAGAADRRDRRQHGLVKEGGSDMNDAIRQGWETTKRHKYVLVALFLYRLLWGVFPLPVYRLGRDSAPGSVSGRASARRGGQAAVRDRGSVPPAQDRSCRPHAAHAGRHAPSSHAAHADLERRAVLLLRSRRRLWRHPSAAGHPAFVEKGVAAIRRREADRFGSRVLADPVRKERLPGSAQRHVMARSNAPLRGGLGALDAGRAPPPSCSCSSAPPPATALGKARSDRFAACPPLLGVTILLPLLSLLGSAAVSGAAWIWTGLLAIALNQAFHFARAMIALWTAACQHRLWQREEA</sequence>
<feature type="region of interest" description="Disordered" evidence="3">
    <location>
        <begin position="746"/>
        <end position="796"/>
    </location>
</feature>
<keyword evidence="2" id="KW-0479">Metal-binding</keyword>
<dbReference type="Proteomes" id="UP001153387">
    <property type="component" value="Unassembled WGS sequence"/>
</dbReference>
<feature type="compositionally biased region" description="Basic residues" evidence="3">
    <location>
        <begin position="583"/>
        <end position="600"/>
    </location>
</feature>
<comment type="cofactor">
    <cofactor evidence="2">
        <name>Zn(2+)</name>
        <dbReference type="ChEBI" id="CHEBI:29105"/>
    </cofactor>
    <text evidence="2">Binds 1 zinc ion per subunit.</text>
</comment>
<dbReference type="Pfam" id="PF01433">
    <property type="entry name" value="Peptidase_M1"/>
    <property type="match status" value="1"/>
</dbReference>
<feature type="binding site" evidence="2">
    <location>
        <position position="438"/>
    </location>
    <ligand>
        <name>Zn(2+)</name>
        <dbReference type="ChEBI" id="CHEBI:29105"/>
        <note>catalytic</note>
    </ligand>
</feature>
<gene>
    <name evidence="7" type="ORF">OMP38_30940</name>
</gene>
<evidence type="ECO:0000256" key="4">
    <source>
        <dbReference type="SAM" id="Phobius"/>
    </source>
</evidence>
<keyword evidence="5" id="KW-0732">Signal</keyword>
<evidence type="ECO:0000313" key="8">
    <source>
        <dbReference type="Proteomes" id="UP001153387"/>
    </source>
</evidence>
<evidence type="ECO:0000256" key="3">
    <source>
        <dbReference type="SAM" id="MobiDB-lite"/>
    </source>
</evidence>
<feature type="compositionally biased region" description="Basic and acidic residues" evidence="3">
    <location>
        <begin position="670"/>
        <end position="690"/>
    </location>
</feature>
<comment type="caution">
    <text evidence="7">The sequence shown here is derived from an EMBL/GenBank/DDBJ whole genome shotgun (WGS) entry which is preliminary data.</text>
</comment>
<dbReference type="PANTHER" id="PTHR45726">
    <property type="entry name" value="LEUKOTRIENE A-4 HYDROLASE"/>
    <property type="match status" value="1"/>
</dbReference>
<feature type="binding site" evidence="2">
    <location>
        <position position="442"/>
    </location>
    <ligand>
        <name>Zn(2+)</name>
        <dbReference type="ChEBI" id="CHEBI:29105"/>
        <note>catalytic</note>
    </ligand>
</feature>
<evidence type="ECO:0000313" key="7">
    <source>
        <dbReference type="EMBL" id="MDG0794751.1"/>
    </source>
</evidence>